<dbReference type="Gene3D" id="3.30.497.10">
    <property type="entry name" value="Antithrombin, subunit I, domain 2"/>
    <property type="match status" value="1"/>
</dbReference>
<dbReference type="InterPro" id="IPR023796">
    <property type="entry name" value="Serpin_dom"/>
</dbReference>
<feature type="domain" description="Serpin" evidence="1">
    <location>
        <begin position="6"/>
        <end position="68"/>
    </location>
</feature>
<dbReference type="AlphaFoldDB" id="A0A160VTT9"/>
<protein>
    <recommendedName>
        <fullName evidence="1">Serpin domain-containing protein</fullName>
    </recommendedName>
</protein>
<sequence length="70" mass="8326">MFGFPPREKMRGEVRNLILNLTSSRNFTLDIANAIWVREGAKQEKEYVETIRKYYRGEIREIDFLNRASS</sequence>
<dbReference type="OrthoDB" id="371710at2157"/>
<dbReference type="KEGG" id="tch:CHITON_0242"/>
<dbReference type="InterPro" id="IPR036186">
    <property type="entry name" value="Serpin_sf"/>
</dbReference>
<evidence type="ECO:0000313" key="2">
    <source>
        <dbReference type="EMBL" id="CUX77021.1"/>
    </source>
</evidence>
<dbReference type="Proteomes" id="UP000093069">
    <property type="component" value="Chromosome I"/>
</dbReference>
<name>A0A160VTT9_9EURY</name>
<reference evidence="3" key="1">
    <citation type="submission" date="2016-01" db="EMBL/GenBank/DDBJ databases">
        <authorList>
            <person name="Vorgias C.E."/>
        </authorList>
    </citation>
    <scope>NUCLEOTIDE SEQUENCE [LARGE SCALE GENOMIC DNA]</scope>
</reference>
<evidence type="ECO:0000313" key="3">
    <source>
        <dbReference type="Proteomes" id="UP000093069"/>
    </source>
</evidence>
<dbReference type="EMBL" id="LN999010">
    <property type="protein sequence ID" value="CUX77021.1"/>
    <property type="molecule type" value="Genomic_DNA"/>
</dbReference>
<evidence type="ECO:0000259" key="1">
    <source>
        <dbReference type="Pfam" id="PF00079"/>
    </source>
</evidence>
<dbReference type="InterPro" id="IPR042178">
    <property type="entry name" value="Serpin_sf_1"/>
</dbReference>
<organism evidence="2 3">
    <name type="scientific">Thermococcus chitonophagus</name>
    <dbReference type="NCBI Taxonomy" id="54262"/>
    <lineage>
        <taxon>Archaea</taxon>
        <taxon>Methanobacteriati</taxon>
        <taxon>Methanobacteriota</taxon>
        <taxon>Thermococci</taxon>
        <taxon>Thermococcales</taxon>
        <taxon>Thermococcaceae</taxon>
        <taxon>Thermococcus</taxon>
    </lineage>
</organism>
<gene>
    <name evidence="2" type="ORF">CHITON_0242</name>
</gene>
<dbReference type="SUPFAM" id="SSF56574">
    <property type="entry name" value="Serpins"/>
    <property type="match status" value="1"/>
</dbReference>
<accession>A0A160VTT9</accession>
<proteinExistence type="predicted"/>
<dbReference type="Pfam" id="PF00079">
    <property type="entry name" value="Serpin"/>
    <property type="match status" value="1"/>
</dbReference>